<comment type="caution">
    <text evidence="2">The sequence shown here is derived from an EMBL/GenBank/DDBJ whole genome shotgun (WGS) entry which is preliminary data.</text>
</comment>
<reference evidence="2 3" key="1">
    <citation type="submission" date="2018-01" db="EMBL/GenBank/DDBJ databases">
        <title>Glutamicibacter soli strain NHPC-3 Whole genome sequence and assembly.</title>
        <authorList>
            <person name="Choudhury P."/>
            <person name="Gupta D."/>
            <person name="Sengupta K."/>
            <person name="Jawed A."/>
            <person name="Sultana N."/>
            <person name="Saha P."/>
        </authorList>
    </citation>
    <scope>NUCLEOTIDE SEQUENCE [LARGE SCALE GENOMIC DNA]</scope>
    <source>
        <strain evidence="2 3">NHPC-3</strain>
    </source>
</reference>
<keyword evidence="1" id="KW-0812">Transmembrane</keyword>
<dbReference type="EMBL" id="POAF01000005">
    <property type="protein sequence ID" value="RBM00663.1"/>
    <property type="molecule type" value="Genomic_DNA"/>
</dbReference>
<keyword evidence="3" id="KW-1185">Reference proteome</keyword>
<protein>
    <recommendedName>
        <fullName evidence="4">DUF4235 domain-containing protein</fullName>
    </recommendedName>
</protein>
<proteinExistence type="predicted"/>
<gene>
    <name evidence="2" type="ORF">C1H84_12055</name>
</gene>
<evidence type="ECO:0008006" key="4">
    <source>
        <dbReference type="Google" id="ProtNLM"/>
    </source>
</evidence>
<accession>A0A365YF49</accession>
<evidence type="ECO:0000313" key="3">
    <source>
        <dbReference type="Proteomes" id="UP000252167"/>
    </source>
</evidence>
<name>A0A365YF49_9MICC</name>
<dbReference type="RefSeq" id="WP_113607511.1">
    <property type="nucleotide sequence ID" value="NZ_POAF01000005.1"/>
</dbReference>
<evidence type="ECO:0000313" key="2">
    <source>
        <dbReference type="EMBL" id="RBM00663.1"/>
    </source>
</evidence>
<sequence length="83" mass="8598">MNAVQKLIVTGISLGAGFLGSKLVDQVWKGFTGNTAPRKGSEEAAEASMRQALGFAVFSAVVAAVIQVLADRGTTKAIAKFTK</sequence>
<dbReference type="InterPro" id="IPR025329">
    <property type="entry name" value="DUF4235"/>
</dbReference>
<keyword evidence="1" id="KW-1133">Transmembrane helix</keyword>
<feature type="transmembrane region" description="Helical" evidence="1">
    <location>
        <begin position="52"/>
        <end position="70"/>
    </location>
</feature>
<dbReference type="Proteomes" id="UP000252167">
    <property type="component" value="Unassembled WGS sequence"/>
</dbReference>
<evidence type="ECO:0000256" key="1">
    <source>
        <dbReference type="SAM" id="Phobius"/>
    </source>
</evidence>
<organism evidence="2 3">
    <name type="scientific">Glutamicibacter soli</name>
    <dbReference type="NCBI Taxonomy" id="453836"/>
    <lineage>
        <taxon>Bacteria</taxon>
        <taxon>Bacillati</taxon>
        <taxon>Actinomycetota</taxon>
        <taxon>Actinomycetes</taxon>
        <taxon>Micrococcales</taxon>
        <taxon>Micrococcaceae</taxon>
        <taxon>Glutamicibacter</taxon>
    </lineage>
</organism>
<dbReference type="Pfam" id="PF14019">
    <property type="entry name" value="DUF4235"/>
    <property type="match status" value="1"/>
</dbReference>
<dbReference type="AlphaFoldDB" id="A0A365YF49"/>
<keyword evidence="1" id="KW-0472">Membrane</keyword>